<dbReference type="PANTHER" id="PTHR40394">
    <property type="entry name" value="LIPOPROTEIN-RELATED"/>
    <property type="match status" value="1"/>
</dbReference>
<gene>
    <name evidence="6" type="ORF">A4H97_01645</name>
</gene>
<dbReference type="RefSeq" id="WP_081198901.1">
    <property type="nucleotide sequence ID" value="NZ_FOCZ01000001.1"/>
</dbReference>
<protein>
    <submittedName>
        <fullName evidence="6">Quinol:cytochrome C oxidoreductase</fullName>
    </submittedName>
</protein>
<dbReference type="PROSITE" id="PS51007">
    <property type="entry name" value="CYTC"/>
    <property type="match status" value="1"/>
</dbReference>
<dbReference type="SUPFAM" id="SSF46626">
    <property type="entry name" value="Cytochrome c"/>
    <property type="match status" value="1"/>
</dbReference>
<sequence length="235" mass="24835">MKKLSIVSVLVLAVVAWSCKEDVRRTPGHVYMPDMAYSRAIETYAPIDTLAKQGIHYNRLPVHGTIKRGELLPFPLDKDKAGDTTNYAQSVHIANPVPALDAVQMKEAERLYLVNCGICHGTALDGNGPLYKGGEGPFSAAPANLAGNAKYVNMPEGQMFYSVTYGKGQMGSYASQLSTTQRWSVIHYIKSKQGGGKQPAAAAPATDSAAAAKPAAAGAATAAKKPAVDTSAKKK</sequence>
<keyword evidence="2 4" id="KW-0479">Metal-binding</keyword>
<keyword evidence="1 4" id="KW-0349">Heme</keyword>
<evidence type="ECO:0000259" key="5">
    <source>
        <dbReference type="PROSITE" id="PS51007"/>
    </source>
</evidence>
<evidence type="ECO:0000256" key="3">
    <source>
        <dbReference type="ARBA" id="ARBA00023004"/>
    </source>
</evidence>
<dbReference type="STRING" id="354355.SAMN05660816_00616"/>
<dbReference type="InterPro" id="IPR009056">
    <property type="entry name" value="Cyt_c-like_dom"/>
</dbReference>
<dbReference type="Gene3D" id="1.10.760.10">
    <property type="entry name" value="Cytochrome c-like domain"/>
    <property type="match status" value="1"/>
</dbReference>
<dbReference type="Pfam" id="PF13442">
    <property type="entry name" value="Cytochrome_CBB3"/>
    <property type="match status" value="1"/>
</dbReference>
<dbReference type="GO" id="GO:0046872">
    <property type="term" value="F:metal ion binding"/>
    <property type="evidence" value="ECO:0007669"/>
    <property type="project" value="UniProtKB-KW"/>
</dbReference>
<dbReference type="EMBL" id="LVXG01000012">
    <property type="protein sequence ID" value="OQP50570.1"/>
    <property type="molecule type" value="Genomic_DNA"/>
</dbReference>
<accession>A0A1V9EWR6</accession>
<feature type="domain" description="Cytochrome c" evidence="5">
    <location>
        <begin position="103"/>
        <end position="193"/>
    </location>
</feature>
<reference evidence="7" key="1">
    <citation type="submission" date="2016-04" db="EMBL/GenBank/DDBJ databases">
        <authorList>
            <person name="Chen L."/>
            <person name="Zhuang W."/>
            <person name="Wang G."/>
        </authorList>
    </citation>
    <scope>NUCLEOTIDE SEQUENCE [LARGE SCALE GENOMIC DNA]</scope>
    <source>
        <strain evidence="7">17621</strain>
    </source>
</reference>
<dbReference type="GO" id="GO:0009055">
    <property type="term" value="F:electron transfer activity"/>
    <property type="evidence" value="ECO:0007669"/>
    <property type="project" value="InterPro"/>
</dbReference>
<keyword evidence="3 4" id="KW-0408">Iron</keyword>
<dbReference type="Proteomes" id="UP000192610">
    <property type="component" value="Unassembled WGS sequence"/>
</dbReference>
<comment type="caution">
    <text evidence="6">The sequence shown here is derived from an EMBL/GenBank/DDBJ whole genome shotgun (WGS) entry which is preliminary data.</text>
</comment>
<dbReference type="GO" id="GO:0020037">
    <property type="term" value="F:heme binding"/>
    <property type="evidence" value="ECO:0007669"/>
    <property type="project" value="InterPro"/>
</dbReference>
<dbReference type="InterPro" id="IPR036909">
    <property type="entry name" value="Cyt_c-like_dom_sf"/>
</dbReference>
<dbReference type="PANTHER" id="PTHR40394:SF2">
    <property type="entry name" value="QUINOL:CYTOCHROME C OXIDOREDUCTASE MEMBRANE PROTEIN"/>
    <property type="match status" value="1"/>
</dbReference>
<evidence type="ECO:0000256" key="2">
    <source>
        <dbReference type="ARBA" id="ARBA00022723"/>
    </source>
</evidence>
<evidence type="ECO:0000256" key="1">
    <source>
        <dbReference type="ARBA" id="ARBA00022617"/>
    </source>
</evidence>
<proteinExistence type="predicted"/>
<name>A0A1V9EWR6_9BACT</name>
<keyword evidence="7" id="KW-1185">Reference proteome</keyword>
<evidence type="ECO:0000313" key="7">
    <source>
        <dbReference type="Proteomes" id="UP000192610"/>
    </source>
</evidence>
<evidence type="ECO:0000313" key="6">
    <source>
        <dbReference type="EMBL" id="OQP50570.1"/>
    </source>
</evidence>
<organism evidence="6 7">
    <name type="scientific">Niastella yeongjuensis</name>
    <dbReference type="NCBI Taxonomy" id="354355"/>
    <lineage>
        <taxon>Bacteria</taxon>
        <taxon>Pseudomonadati</taxon>
        <taxon>Bacteroidota</taxon>
        <taxon>Chitinophagia</taxon>
        <taxon>Chitinophagales</taxon>
        <taxon>Chitinophagaceae</taxon>
        <taxon>Niastella</taxon>
    </lineage>
</organism>
<dbReference type="AlphaFoldDB" id="A0A1V9EWR6"/>
<dbReference type="OrthoDB" id="9796771at2"/>
<evidence type="ECO:0000256" key="4">
    <source>
        <dbReference type="PROSITE-ProRule" id="PRU00433"/>
    </source>
</evidence>